<evidence type="ECO:0000313" key="2">
    <source>
        <dbReference type="Proteomes" id="UP001289645"/>
    </source>
</evidence>
<keyword evidence="2" id="KW-1185">Reference proteome</keyword>
<sequence>MVGFCVRELHIRIDYVQYAIVQLLVQGDAIFMTPEQTVKLINLLKDTREKLRLSVNEVARQANVDPGTVWRIEQGMIAKPRMESLVAIARVLDINTVDLFTAVGWLTEDDLPALDIYLRAKFGNLSDAAITDIEHYVHRTQYVYSLADSHTRNAPAAARLADHRAHRPPHAPPSTPPRKGN</sequence>
<gene>
    <name evidence="1" type="ORF">OHX15_07410</name>
</gene>
<dbReference type="EMBL" id="JAOXLN010000005">
    <property type="protein sequence ID" value="MDZ5085211.1"/>
    <property type="molecule type" value="Genomic_DNA"/>
</dbReference>
<protein>
    <submittedName>
        <fullName evidence="1">Helix-turn-helix domain-containing protein</fullName>
    </submittedName>
</protein>
<comment type="caution">
    <text evidence="1">The sequence shown here is derived from an EMBL/GenBank/DDBJ whole genome shotgun (WGS) entry which is preliminary data.</text>
</comment>
<organism evidence="1 2">
    <name type="scientific">Mycolicibacterium parafortuitum</name>
    <name type="common">Mycobacterium parafortuitum</name>
    <dbReference type="NCBI Taxonomy" id="39692"/>
    <lineage>
        <taxon>Bacteria</taxon>
        <taxon>Bacillati</taxon>
        <taxon>Actinomycetota</taxon>
        <taxon>Actinomycetes</taxon>
        <taxon>Mycobacteriales</taxon>
        <taxon>Mycobacteriaceae</taxon>
        <taxon>Mycolicibacterium</taxon>
    </lineage>
</organism>
<dbReference type="Proteomes" id="UP001289645">
    <property type="component" value="Unassembled WGS sequence"/>
</dbReference>
<reference evidence="1 2" key="1">
    <citation type="journal article" date="2021" name="Chemosphere">
        <title>Bioballs carrying a syntrophic Rhodococcus and Mycolicibacterium consortium for simultaneous sorption and biodegradation of fuel oil in contaminated freshwater.</title>
        <authorList>
            <person name="Naloka K."/>
            <person name="Polrit D."/>
            <person name="Muangchinda C."/>
            <person name="Thoetkiattikul H."/>
            <person name="Pinyakong O."/>
        </authorList>
    </citation>
    <scope>NUCLEOTIDE SEQUENCE [LARGE SCALE GENOMIC DNA]</scope>
    <source>
        <strain evidence="1 2">J101</strain>
    </source>
</reference>
<accession>A0ACC6ME14</accession>
<evidence type="ECO:0000313" key="1">
    <source>
        <dbReference type="EMBL" id="MDZ5085211.1"/>
    </source>
</evidence>
<name>A0ACC6ME14_MYCPF</name>
<proteinExistence type="predicted"/>